<protein>
    <recommendedName>
        <fullName evidence="4">Cytochrome b</fullName>
    </recommendedName>
</protein>
<gene>
    <name evidence="2" type="ORF">VNO77_11190</name>
</gene>
<keyword evidence="3" id="KW-1185">Reference proteome</keyword>
<proteinExistence type="predicted"/>
<evidence type="ECO:0000256" key="1">
    <source>
        <dbReference type="SAM" id="SignalP"/>
    </source>
</evidence>
<comment type="caution">
    <text evidence="2">The sequence shown here is derived from an EMBL/GenBank/DDBJ whole genome shotgun (WGS) entry which is preliminary data.</text>
</comment>
<dbReference type="AlphaFoldDB" id="A0AAN9MBW9"/>
<feature type="chain" id="PRO_5042824768" description="Cytochrome b" evidence="1">
    <location>
        <begin position="32"/>
        <end position="73"/>
    </location>
</feature>
<keyword evidence="1" id="KW-0732">Signal</keyword>
<accession>A0AAN9MBW9</accession>
<reference evidence="2 3" key="1">
    <citation type="submission" date="2024-01" db="EMBL/GenBank/DDBJ databases">
        <title>The genomes of 5 underutilized Papilionoideae crops provide insights into root nodulation and disease resistanc.</title>
        <authorList>
            <person name="Jiang F."/>
        </authorList>
    </citation>
    <scope>NUCLEOTIDE SEQUENCE [LARGE SCALE GENOMIC DNA]</scope>
    <source>
        <strain evidence="2">LVBAO_FW01</strain>
        <tissue evidence="2">Leaves</tissue>
    </source>
</reference>
<evidence type="ECO:0000313" key="3">
    <source>
        <dbReference type="Proteomes" id="UP001367508"/>
    </source>
</evidence>
<dbReference type="EMBL" id="JAYMYQ010000002">
    <property type="protein sequence ID" value="KAK7351612.1"/>
    <property type="molecule type" value="Genomic_DNA"/>
</dbReference>
<sequence>MNALRFFYVIDDFVLILLALSSCSYSPSLHAYRENYEMLPPFFPFLSIFINFHHHHIPLSTPSCCVFISSSIL</sequence>
<dbReference type="Proteomes" id="UP001367508">
    <property type="component" value="Unassembled WGS sequence"/>
</dbReference>
<feature type="signal peptide" evidence="1">
    <location>
        <begin position="1"/>
        <end position="31"/>
    </location>
</feature>
<dbReference type="PROSITE" id="PS51257">
    <property type="entry name" value="PROKAR_LIPOPROTEIN"/>
    <property type="match status" value="1"/>
</dbReference>
<organism evidence="2 3">
    <name type="scientific">Canavalia gladiata</name>
    <name type="common">Sword bean</name>
    <name type="synonym">Dolichos gladiatus</name>
    <dbReference type="NCBI Taxonomy" id="3824"/>
    <lineage>
        <taxon>Eukaryota</taxon>
        <taxon>Viridiplantae</taxon>
        <taxon>Streptophyta</taxon>
        <taxon>Embryophyta</taxon>
        <taxon>Tracheophyta</taxon>
        <taxon>Spermatophyta</taxon>
        <taxon>Magnoliopsida</taxon>
        <taxon>eudicotyledons</taxon>
        <taxon>Gunneridae</taxon>
        <taxon>Pentapetalae</taxon>
        <taxon>rosids</taxon>
        <taxon>fabids</taxon>
        <taxon>Fabales</taxon>
        <taxon>Fabaceae</taxon>
        <taxon>Papilionoideae</taxon>
        <taxon>50 kb inversion clade</taxon>
        <taxon>NPAAA clade</taxon>
        <taxon>indigoferoid/millettioid clade</taxon>
        <taxon>Phaseoleae</taxon>
        <taxon>Canavalia</taxon>
    </lineage>
</organism>
<name>A0AAN9MBW9_CANGL</name>
<evidence type="ECO:0000313" key="2">
    <source>
        <dbReference type="EMBL" id="KAK7351612.1"/>
    </source>
</evidence>
<evidence type="ECO:0008006" key="4">
    <source>
        <dbReference type="Google" id="ProtNLM"/>
    </source>
</evidence>